<reference evidence="4 5" key="1">
    <citation type="journal article" date="2016" name="Virology">
        <title>The genomic content and context of auxiliary metabolic genes in marine cyanomyoviruses.</title>
        <authorList>
            <person name="Crummett L.T."/>
            <person name="Puxty R.J."/>
            <person name="Weihe C."/>
            <person name="Marston M.F."/>
            <person name="Martiny J.B."/>
        </authorList>
    </citation>
    <scope>NUCLEOTIDE SEQUENCE [LARGE SCALE GENOMIC DNA]</scope>
    <source>
        <strain evidence="1">0808SB05</strain>
        <strain evidence="2">0908SB82</strain>
        <strain evidence="3">1109NB16</strain>
    </source>
</reference>
<dbReference type="Proteomes" id="UP000241903">
    <property type="component" value="Segment"/>
</dbReference>
<evidence type="ECO:0000313" key="4">
    <source>
        <dbReference type="Proteomes" id="UP000202784"/>
    </source>
</evidence>
<sequence>MKKLKRHHLVIANNLVDSIESLLEANVKRFTVTNRSGKLTKRIVIDYEDRDYH</sequence>
<dbReference type="Proteomes" id="UP000240393">
    <property type="component" value="Segment"/>
</dbReference>
<evidence type="ECO:0000313" key="2">
    <source>
        <dbReference type="EMBL" id="AOV60493.1"/>
    </source>
</evidence>
<organism evidence="1 5">
    <name type="scientific">Synechococcus phage S-CAM9</name>
    <dbReference type="NCBI Taxonomy" id="1883369"/>
    <lineage>
        <taxon>Viruses</taxon>
        <taxon>Duplodnaviria</taxon>
        <taxon>Heunggongvirae</taxon>
        <taxon>Uroviricota</taxon>
        <taxon>Caudoviricetes</taxon>
        <taxon>Pantevenvirales</taxon>
        <taxon>Kyanoviridae</taxon>
        <taxon>Kanaloavirus</taxon>
        <taxon>Kanaloavirus scam9</taxon>
    </lineage>
</organism>
<dbReference type="Proteomes" id="UP000202784">
    <property type="component" value="Segment"/>
</dbReference>
<name>A0A1D8KNW9_9CAUD</name>
<dbReference type="EMBL" id="KU686205">
    <property type="protein sequence ID" value="AOV60493.1"/>
    <property type="molecule type" value="Genomic_DNA"/>
</dbReference>
<keyword evidence="4" id="KW-1185">Reference proteome</keyword>
<dbReference type="EMBL" id="KU686204">
    <property type="protein sequence ID" value="AOV60267.1"/>
    <property type="molecule type" value="Genomic_DNA"/>
</dbReference>
<dbReference type="EMBL" id="KU686206">
    <property type="protein sequence ID" value="AOV60723.1"/>
    <property type="molecule type" value="Genomic_DNA"/>
</dbReference>
<evidence type="ECO:0000313" key="5">
    <source>
        <dbReference type="Proteomes" id="UP000240393"/>
    </source>
</evidence>
<accession>A0A1D8KNW9</accession>
<dbReference type="KEGG" id="vg:30307704"/>
<protein>
    <submittedName>
        <fullName evidence="1">Uncharacterized protein</fullName>
    </submittedName>
</protein>
<evidence type="ECO:0000313" key="3">
    <source>
        <dbReference type="EMBL" id="AOV60723.1"/>
    </source>
</evidence>
<dbReference type="GeneID" id="30307704"/>
<evidence type="ECO:0000313" key="1">
    <source>
        <dbReference type="EMBL" id="AOV60267.1"/>
    </source>
</evidence>
<proteinExistence type="predicted"/>
<gene>
    <name evidence="3" type="ORF">N161109_120</name>
    <name evidence="1" type="ORF">S050808_120</name>
    <name evidence="2" type="ORF">S820908_118</name>
</gene>
<dbReference type="RefSeq" id="YP_009322555.1">
    <property type="nucleotide sequence ID" value="NC_031922.1"/>
</dbReference>